<evidence type="ECO:0000259" key="9">
    <source>
        <dbReference type="Pfam" id="PF01515"/>
    </source>
</evidence>
<gene>
    <name evidence="10" type="primary">pta</name>
    <name evidence="10" type="ORF">ETF27_06925</name>
</gene>
<keyword evidence="6 10" id="KW-0808">Transferase</keyword>
<dbReference type="InterPro" id="IPR012147">
    <property type="entry name" value="P_Ac_Bu_trans"/>
</dbReference>
<comment type="similarity">
    <text evidence="3">Belongs to the phosphate acetyltransferase and butyryltransferase family.</text>
</comment>
<organism evidence="10 11">
    <name type="scientific">Prevotella brunnea</name>
    <dbReference type="NCBI Taxonomy" id="2508867"/>
    <lineage>
        <taxon>Bacteria</taxon>
        <taxon>Pseudomonadati</taxon>
        <taxon>Bacteroidota</taxon>
        <taxon>Bacteroidia</taxon>
        <taxon>Bacteroidales</taxon>
        <taxon>Prevotellaceae</taxon>
        <taxon>Prevotella</taxon>
    </lineage>
</organism>
<evidence type="ECO:0000256" key="1">
    <source>
        <dbReference type="ARBA" id="ARBA00000705"/>
    </source>
</evidence>
<feature type="domain" description="Phosphate acetyl/butaryl transferase" evidence="9">
    <location>
        <begin position="3"/>
        <end position="339"/>
    </location>
</feature>
<evidence type="ECO:0000256" key="5">
    <source>
        <dbReference type="ARBA" id="ARBA00021528"/>
    </source>
</evidence>
<dbReference type="InterPro" id="IPR042113">
    <property type="entry name" value="P_AcTrfase_dom1"/>
</dbReference>
<dbReference type="EC" id="2.3.1.8" evidence="4"/>
<dbReference type="InterPro" id="IPR042112">
    <property type="entry name" value="P_AcTrfase_dom2"/>
</dbReference>
<proteinExistence type="inferred from homology"/>
<evidence type="ECO:0000256" key="3">
    <source>
        <dbReference type="ARBA" id="ARBA00005656"/>
    </source>
</evidence>
<dbReference type="InterPro" id="IPR002505">
    <property type="entry name" value="PTA_PTB"/>
</dbReference>
<dbReference type="InterPro" id="IPR004614">
    <property type="entry name" value="P_AcTrfase"/>
</dbReference>
<sequence length="348" mass="36901">MDLLEQIIARAKANKQRIVLPEAEEERTLKAADKVLADDIAELILIGNPENIKKLAAGWGLKNIDKATIIDPMNNPKTEEYAEKLAELRKKKGMTIEQARDLVTKNNLYLGCMIIKTEGADGQISGALSTTGDTLRPALQIIKCAPGITCVSGAMLLITNEKQYGDNGIVVMGDVAVTPNPTAEQLAQIAFTTAETAKSVAGIEVPNVAMLSFSTKGSAKDAKDKETGKSVYIIDKVIEATQIAKEQFPTLNVDGELQADAALDPTTAAKKAKGSNVAGKANVLVVPNLEVGNIGYKLVQRLGGATAIGPILQGIARPVNDLSRGCSVDDIYYMVAITACQAQNAKKA</sequence>
<dbReference type="PANTHER" id="PTHR43356:SF3">
    <property type="entry name" value="PHOSPHATE ACETYLTRANSFERASE"/>
    <property type="match status" value="1"/>
</dbReference>
<name>A0A5C8GID9_9BACT</name>
<evidence type="ECO:0000313" key="10">
    <source>
        <dbReference type="EMBL" id="TXJ61589.1"/>
    </source>
</evidence>
<evidence type="ECO:0000256" key="6">
    <source>
        <dbReference type="ARBA" id="ARBA00022679"/>
    </source>
</evidence>
<accession>A0A5C8GID9</accession>
<comment type="pathway">
    <text evidence="2">Metabolic intermediate biosynthesis; acetyl-CoA biosynthesis; acetyl-CoA from acetate: step 2/2.</text>
</comment>
<evidence type="ECO:0000256" key="8">
    <source>
        <dbReference type="ARBA" id="ARBA00031108"/>
    </source>
</evidence>
<reference evidence="11" key="1">
    <citation type="submission" date="2019-05" db="EMBL/GenBank/DDBJ databases">
        <title>Prevotella brunnea sp. nov., isolated from a wound of a patient.</title>
        <authorList>
            <person name="Buhl M."/>
        </authorList>
    </citation>
    <scope>NUCLEOTIDE SEQUENCE [LARGE SCALE GENOMIC DNA]</scope>
    <source>
        <strain evidence="11">A2672</strain>
    </source>
</reference>
<protein>
    <recommendedName>
        <fullName evidence="5">Phosphate acetyltransferase</fullName>
        <ecNumber evidence="4">2.3.1.8</ecNumber>
    </recommendedName>
    <alternativeName>
        <fullName evidence="8">Phosphotransacetylase</fullName>
    </alternativeName>
</protein>
<dbReference type="NCBIfam" id="NF007233">
    <property type="entry name" value="PRK09653.1"/>
    <property type="match status" value="1"/>
</dbReference>
<evidence type="ECO:0000256" key="4">
    <source>
        <dbReference type="ARBA" id="ARBA00012707"/>
    </source>
</evidence>
<keyword evidence="7 10" id="KW-0012">Acyltransferase</keyword>
<dbReference type="SUPFAM" id="SSF53659">
    <property type="entry name" value="Isocitrate/Isopropylmalate dehydrogenase-like"/>
    <property type="match status" value="1"/>
</dbReference>
<comment type="caution">
    <text evidence="10">The sequence shown here is derived from an EMBL/GenBank/DDBJ whole genome shotgun (WGS) entry which is preliminary data.</text>
</comment>
<dbReference type="Proteomes" id="UP000321612">
    <property type="component" value="Unassembled WGS sequence"/>
</dbReference>
<dbReference type="Gene3D" id="3.40.50.10750">
    <property type="entry name" value="Isocitrate/Isopropylmalate dehydrogenase-like"/>
    <property type="match status" value="1"/>
</dbReference>
<evidence type="ECO:0000256" key="2">
    <source>
        <dbReference type="ARBA" id="ARBA00004989"/>
    </source>
</evidence>
<comment type="catalytic activity">
    <reaction evidence="1">
        <text>acetyl-CoA + phosphate = acetyl phosphate + CoA</text>
        <dbReference type="Rhea" id="RHEA:19521"/>
        <dbReference type="ChEBI" id="CHEBI:22191"/>
        <dbReference type="ChEBI" id="CHEBI:43474"/>
        <dbReference type="ChEBI" id="CHEBI:57287"/>
        <dbReference type="ChEBI" id="CHEBI:57288"/>
        <dbReference type="EC" id="2.3.1.8"/>
    </reaction>
</comment>
<dbReference type="NCBIfam" id="TIGR00651">
    <property type="entry name" value="pta"/>
    <property type="match status" value="1"/>
</dbReference>
<dbReference type="Pfam" id="PF01515">
    <property type="entry name" value="PTA_PTB"/>
    <property type="match status" value="1"/>
</dbReference>
<dbReference type="Gene3D" id="3.40.50.10950">
    <property type="match status" value="1"/>
</dbReference>
<dbReference type="PIRSF" id="PIRSF000428">
    <property type="entry name" value="P_Ac_trans"/>
    <property type="match status" value="1"/>
</dbReference>
<dbReference type="AlphaFoldDB" id="A0A5C8GID9"/>
<dbReference type="GO" id="GO:0008959">
    <property type="term" value="F:phosphate acetyltransferase activity"/>
    <property type="evidence" value="ECO:0007669"/>
    <property type="project" value="UniProtKB-EC"/>
</dbReference>
<dbReference type="InterPro" id="IPR050500">
    <property type="entry name" value="Phos_Acetyltrans/Butyryltrans"/>
</dbReference>
<evidence type="ECO:0000313" key="11">
    <source>
        <dbReference type="Proteomes" id="UP000321612"/>
    </source>
</evidence>
<dbReference type="RefSeq" id="WP_130830499.1">
    <property type="nucleotide sequence ID" value="NZ_SDIK01000053.1"/>
</dbReference>
<evidence type="ECO:0000256" key="7">
    <source>
        <dbReference type="ARBA" id="ARBA00023315"/>
    </source>
</evidence>
<keyword evidence="11" id="KW-1185">Reference proteome</keyword>
<dbReference type="PANTHER" id="PTHR43356">
    <property type="entry name" value="PHOSPHATE ACETYLTRANSFERASE"/>
    <property type="match status" value="1"/>
</dbReference>
<dbReference type="OrthoDB" id="9805787at2"/>
<dbReference type="EMBL" id="SDIK01000053">
    <property type="protein sequence ID" value="TXJ61589.1"/>
    <property type="molecule type" value="Genomic_DNA"/>
</dbReference>